<dbReference type="PROSITE" id="PS00981">
    <property type="entry name" value="G_PROTEIN_RECEP_F3_3"/>
    <property type="match status" value="1"/>
</dbReference>
<feature type="transmembrane region" description="Helical" evidence="12">
    <location>
        <begin position="817"/>
        <end position="839"/>
    </location>
</feature>
<dbReference type="InterPro" id="IPR028082">
    <property type="entry name" value="Peripla_BP_I"/>
</dbReference>
<feature type="transmembrane region" description="Helical" evidence="12">
    <location>
        <begin position="712"/>
        <end position="735"/>
    </location>
</feature>
<evidence type="ECO:0000256" key="11">
    <source>
        <dbReference type="ARBA" id="ARBA00023224"/>
    </source>
</evidence>
<dbReference type="GO" id="GO:0005886">
    <property type="term" value="C:plasma membrane"/>
    <property type="evidence" value="ECO:0007669"/>
    <property type="project" value="UniProtKB-SubCell"/>
</dbReference>
<evidence type="ECO:0000256" key="13">
    <source>
        <dbReference type="SAM" id="SignalP"/>
    </source>
</evidence>
<dbReference type="InterPro" id="IPR017978">
    <property type="entry name" value="GPCR_3_C"/>
</dbReference>
<keyword evidence="11" id="KW-0807">Transducer</keyword>
<evidence type="ECO:0000256" key="8">
    <source>
        <dbReference type="ARBA" id="ARBA00023136"/>
    </source>
</evidence>
<feature type="transmembrane region" description="Helical" evidence="12">
    <location>
        <begin position="791"/>
        <end position="811"/>
    </location>
</feature>
<dbReference type="InterPro" id="IPR038550">
    <property type="entry name" value="GPCR_3_9-Cys_sf"/>
</dbReference>
<evidence type="ECO:0000256" key="5">
    <source>
        <dbReference type="ARBA" id="ARBA00022729"/>
    </source>
</evidence>
<keyword evidence="9 15" id="KW-0675">Receptor</keyword>
<dbReference type="PROSITE" id="PS50259">
    <property type="entry name" value="G_PROTEIN_RECEP_F3_4"/>
    <property type="match status" value="1"/>
</dbReference>
<evidence type="ECO:0000256" key="4">
    <source>
        <dbReference type="ARBA" id="ARBA00022692"/>
    </source>
</evidence>
<dbReference type="AlphaFoldDB" id="A0AAW1BVP1"/>
<dbReference type="Gene3D" id="3.40.50.2300">
    <property type="match status" value="2"/>
</dbReference>
<feature type="transmembrane region" description="Helical" evidence="12">
    <location>
        <begin position="634"/>
        <end position="655"/>
    </location>
</feature>
<evidence type="ECO:0000256" key="9">
    <source>
        <dbReference type="ARBA" id="ARBA00023170"/>
    </source>
</evidence>
<keyword evidence="7" id="KW-0297">G-protein coupled receptor</keyword>
<dbReference type="SUPFAM" id="SSF53822">
    <property type="entry name" value="Periplasmic binding protein-like I"/>
    <property type="match status" value="1"/>
</dbReference>
<keyword evidence="4 12" id="KW-0812">Transmembrane</keyword>
<evidence type="ECO:0000313" key="15">
    <source>
        <dbReference type="EMBL" id="KAK9405795.1"/>
    </source>
</evidence>
<evidence type="ECO:0000256" key="7">
    <source>
        <dbReference type="ARBA" id="ARBA00023040"/>
    </source>
</evidence>
<reference evidence="15 16" key="1">
    <citation type="journal article" date="2024" name="Proc. Natl. Acad. Sci. U.S.A.">
        <title>The genetic regulatory architecture and epigenomic basis for age-related changes in rattlesnake venom.</title>
        <authorList>
            <person name="Hogan M.P."/>
            <person name="Holding M.L."/>
            <person name="Nystrom G.S."/>
            <person name="Colston T.J."/>
            <person name="Bartlett D.A."/>
            <person name="Mason A.J."/>
            <person name="Ellsworth S.A."/>
            <person name="Rautsaw R.M."/>
            <person name="Lawrence K.C."/>
            <person name="Strickland J.L."/>
            <person name="He B."/>
            <person name="Fraser P."/>
            <person name="Margres M.J."/>
            <person name="Gilbert D.M."/>
            <person name="Gibbs H.L."/>
            <person name="Parkinson C.L."/>
            <person name="Rokyta D.R."/>
        </authorList>
    </citation>
    <scope>NUCLEOTIDE SEQUENCE [LARGE SCALE GENOMIC DNA]</scope>
    <source>
        <strain evidence="15">DRR0105</strain>
    </source>
</reference>
<proteinExistence type="inferred from homology"/>
<dbReference type="EMBL" id="JAOTOJ010000002">
    <property type="protein sequence ID" value="KAK9405795.1"/>
    <property type="molecule type" value="Genomic_DNA"/>
</dbReference>
<dbReference type="InterPro" id="IPR017979">
    <property type="entry name" value="GPCR_3_CS"/>
</dbReference>
<evidence type="ECO:0000256" key="12">
    <source>
        <dbReference type="SAM" id="Phobius"/>
    </source>
</evidence>
<dbReference type="FunFam" id="2.10.50.30:FF:000002">
    <property type="entry name" value="Vomeronasal 2 receptor, h1"/>
    <property type="match status" value="1"/>
</dbReference>
<evidence type="ECO:0000256" key="10">
    <source>
        <dbReference type="ARBA" id="ARBA00023180"/>
    </source>
</evidence>
<comment type="caution">
    <text evidence="15">The sequence shown here is derived from an EMBL/GenBank/DDBJ whole genome shotgun (WGS) entry which is preliminary data.</text>
</comment>
<comment type="subcellular location">
    <subcellularLocation>
        <location evidence="1">Cell membrane</location>
        <topology evidence="1">Multi-pass membrane protein</topology>
    </subcellularLocation>
</comment>
<dbReference type="PANTHER" id="PTHR24061:SF599">
    <property type="entry name" value="G-PROTEIN COUPLED RECEPTORS FAMILY 3 PROFILE DOMAIN-CONTAINING PROTEIN"/>
    <property type="match status" value="1"/>
</dbReference>
<evidence type="ECO:0000256" key="2">
    <source>
        <dbReference type="ARBA" id="ARBA00007242"/>
    </source>
</evidence>
<feature type="transmembrane region" description="Helical" evidence="12">
    <location>
        <begin position="597"/>
        <end position="622"/>
    </location>
</feature>
<keyword evidence="5 13" id="KW-0732">Signal</keyword>
<gene>
    <name evidence="15" type="ORF">NXF25_004569</name>
</gene>
<protein>
    <submittedName>
        <fullName evidence="15">Type-2 vomeronasal receptor</fullName>
    </submittedName>
</protein>
<evidence type="ECO:0000256" key="6">
    <source>
        <dbReference type="ARBA" id="ARBA00022989"/>
    </source>
</evidence>
<comment type="similarity">
    <text evidence="2">Belongs to the G-protein coupled receptor 3 family.</text>
</comment>
<dbReference type="Pfam" id="PF01094">
    <property type="entry name" value="ANF_receptor"/>
    <property type="match status" value="1"/>
</dbReference>
<keyword evidence="6 12" id="KW-1133">Transmembrane helix</keyword>
<accession>A0AAW1BVP1</accession>
<dbReference type="PRINTS" id="PR01535">
    <property type="entry name" value="VOMERONASL2R"/>
</dbReference>
<evidence type="ECO:0000256" key="3">
    <source>
        <dbReference type="ARBA" id="ARBA00022475"/>
    </source>
</evidence>
<dbReference type="PRINTS" id="PR00248">
    <property type="entry name" value="GPCRMGR"/>
</dbReference>
<feature type="signal peptide" evidence="13">
    <location>
        <begin position="1"/>
        <end position="22"/>
    </location>
</feature>
<dbReference type="Pfam" id="PF07562">
    <property type="entry name" value="NCD3G"/>
    <property type="match status" value="1"/>
</dbReference>
<keyword evidence="3" id="KW-1003">Cell membrane</keyword>
<dbReference type="InterPro" id="IPR000337">
    <property type="entry name" value="GPCR_3"/>
</dbReference>
<keyword evidence="10" id="KW-0325">Glycoprotein</keyword>
<dbReference type="InterPro" id="IPR000068">
    <property type="entry name" value="GPCR_3_Ca_sens_rcpt-rel"/>
</dbReference>
<dbReference type="PANTHER" id="PTHR24061">
    <property type="entry name" value="CALCIUM-SENSING RECEPTOR-RELATED"/>
    <property type="match status" value="1"/>
</dbReference>
<feature type="transmembrane region" description="Helical" evidence="12">
    <location>
        <begin position="667"/>
        <end position="692"/>
    </location>
</feature>
<dbReference type="Proteomes" id="UP001474421">
    <property type="component" value="Unassembled WGS sequence"/>
</dbReference>
<dbReference type="Gene3D" id="2.10.50.30">
    <property type="entry name" value="GPCR, family 3, nine cysteines domain"/>
    <property type="match status" value="1"/>
</dbReference>
<feature type="chain" id="PRO_5043699189" evidence="13">
    <location>
        <begin position="23"/>
        <end position="863"/>
    </location>
</feature>
<name>A0AAW1BVP1_CROAD</name>
<dbReference type="InterPro" id="IPR001828">
    <property type="entry name" value="ANF_lig-bd_rcpt"/>
</dbReference>
<dbReference type="Pfam" id="PF00003">
    <property type="entry name" value="7tm_3"/>
    <property type="match status" value="1"/>
</dbReference>
<dbReference type="InterPro" id="IPR004073">
    <property type="entry name" value="GPCR_3_vmron_rcpt_2"/>
</dbReference>
<feature type="domain" description="G-protein coupled receptors family 3 profile" evidence="14">
    <location>
        <begin position="597"/>
        <end position="861"/>
    </location>
</feature>
<evidence type="ECO:0000256" key="1">
    <source>
        <dbReference type="ARBA" id="ARBA00004651"/>
    </source>
</evidence>
<evidence type="ECO:0000259" key="14">
    <source>
        <dbReference type="PROSITE" id="PS50259"/>
    </source>
</evidence>
<evidence type="ECO:0000313" key="16">
    <source>
        <dbReference type="Proteomes" id="UP001474421"/>
    </source>
</evidence>
<sequence>MISEILLMLLLLVSHFPCGTLISKCPLNLQKEGGNIFNYYKPGDFLISGIISTSSSFINPYRFFKPPNNRFQSIQSMSFWHVLPFFFAIHEINQNPKLLPNITLGYSIYENFFNARITYEVMMDLLSTGQDNVPIYSCGRQNNLLAVLEGTDSELFTSISTMLGIYKIPQINYGVISHIPEQKHHFPFFYCVSPKQEPPHLAIVKLLLHFRWTWIGLVAPDNESGEKFRRTFVPEAERKGVCVAFSESLSLDRRAAREKNILEYFSDTKVKSIVCYLNFQVTLILAVLIRDIEKKKILFEEKVWIATALSDLNVRLFYQFVNLQHNHLLLSFSTKAKKRTQYYDFNSHYSATGKFGKAAFLCSYSSPLLSKKVWKRCLEKETWEIPSPDLVERILSEDGSSISTTIQVVARILSAAFSSQMSKRRMPAGDHQTLQMVLPWQLHPFLRNFQIYNFSVNDVYLDEYGIITADFNIMDWAIFPNKSAAGVIIGNVEKEVSSVIKISVDESAIIWPTSFNQDIPSWYILGGNQSCLPGYTKLMREGEPVCCYDCSPCMEGTISVQEDVAQCAKCPDDHFSNEKRDQCVAKVITFLSYRENLGLILAVFALFLSLTTALVLGIFIKYRETPIVKANNRDLTYILLIFLLLSFLTSLLFIGQPKKVTCLLRQTAFSVVFSVAVSSLLAKTIMVVMAFLATKPGSKVRKWLGKSLANCIIFSCSGVQLGICFIWLGIFPPFSDSDLYSQKGQILLQCNEGSVIMFYSALGYLGFLASICFLVAFLARKLPGGFNEAKWITFSMLLFCSVWVSFVPAYLSTKGKYMVAVQIFSILTSSLGLLGCIFVPKCYIIILRPDMNAKEHLMLKNNE</sequence>
<dbReference type="InterPro" id="IPR011500">
    <property type="entry name" value="GPCR_3_9-Cys_dom"/>
</dbReference>
<organism evidence="15 16">
    <name type="scientific">Crotalus adamanteus</name>
    <name type="common">Eastern diamondback rattlesnake</name>
    <dbReference type="NCBI Taxonomy" id="8729"/>
    <lineage>
        <taxon>Eukaryota</taxon>
        <taxon>Metazoa</taxon>
        <taxon>Chordata</taxon>
        <taxon>Craniata</taxon>
        <taxon>Vertebrata</taxon>
        <taxon>Euteleostomi</taxon>
        <taxon>Lepidosauria</taxon>
        <taxon>Squamata</taxon>
        <taxon>Bifurcata</taxon>
        <taxon>Unidentata</taxon>
        <taxon>Episquamata</taxon>
        <taxon>Toxicofera</taxon>
        <taxon>Serpentes</taxon>
        <taxon>Colubroidea</taxon>
        <taxon>Viperidae</taxon>
        <taxon>Crotalinae</taxon>
        <taxon>Crotalus</taxon>
    </lineage>
</organism>
<feature type="transmembrane region" description="Helical" evidence="12">
    <location>
        <begin position="755"/>
        <end position="779"/>
    </location>
</feature>
<dbReference type="GO" id="GO:0004930">
    <property type="term" value="F:G protein-coupled receptor activity"/>
    <property type="evidence" value="ECO:0007669"/>
    <property type="project" value="UniProtKB-KW"/>
</dbReference>
<keyword evidence="8 12" id="KW-0472">Membrane</keyword>
<keyword evidence="16" id="KW-1185">Reference proteome</keyword>